<dbReference type="EMBL" id="JADCNL010000008">
    <property type="protein sequence ID" value="KAG0470569.1"/>
    <property type="molecule type" value="Genomic_DNA"/>
</dbReference>
<comment type="caution">
    <text evidence="1">The sequence shown here is derived from an EMBL/GenBank/DDBJ whole genome shotgun (WGS) entry which is preliminary data.</text>
</comment>
<organism evidence="1 2">
    <name type="scientific">Vanilla planifolia</name>
    <name type="common">Vanilla</name>
    <dbReference type="NCBI Taxonomy" id="51239"/>
    <lineage>
        <taxon>Eukaryota</taxon>
        <taxon>Viridiplantae</taxon>
        <taxon>Streptophyta</taxon>
        <taxon>Embryophyta</taxon>
        <taxon>Tracheophyta</taxon>
        <taxon>Spermatophyta</taxon>
        <taxon>Magnoliopsida</taxon>
        <taxon>Liliopsida</taxon>
        <taxon>Asparagales</taxon>
        <taxon>Orchidaceae</taxon>
        <taxon>Vanilloideae</taxon>
        <taxon>Vanilleae</taxon>
        <taxon>Vanilla</taxon>
    </lineage>
</organism>
<dbReference type="GO" id="GO:0009507">
    <property type="term" value="C:chloroplast"/>
    <property type="evidence" value="ECO:0007669"/>
    <property type="project" value="TreeGrafter"/>
</dbReference>
<dbReference type="PANTHER" id="PTHR43194">
    <property type="entry name" value="HYDROLASE ALPHA/BETA FOLD FAMILY"/>
    <property type="match status" value="1"/>
</dbReference>
<sequence length="158" mass="17759">MEDRRQRQGIWILCKIWKAAMVCERNWVLDLFDGKYITKAEGSLDGLGDDKRREGFLVGSYGLTWALRNSNKVSKIAILNSPLTASSSLPGLFQKLRIPLFGEFTCQNAIMAERFIEADFKVFFCLLKFSIGLLTSSLSKVQATCHKKTGILLLVCST</sequence>
<reference evidence="1 2" key="1">
    <citation type="journal article" date="2020" name="Nat. Food">
        <title>A phased Vanilla planifolia genome enables genetic improvement of flavour and production.</title>
        <authorList>
            <person name="Hasing T."/>
            <person name="Tang H."/>
            <person name="Brym M."/>
            <person name="Khazi F."/>
            <person name="Huang T."/>
            <person name="Chambers A.H."/>
        </authorList>
    </citation>
    <scope>NUCLEOTIDE SEQUENCE [LARGE SCALE GENOMIC DNA]</scope>
    <source>
        <tissue evidence="1">Leaf</tissue>
    </source>
</reference>
<proteinExistence type="predicted"/>
<dbReference type="InterPro" id="IPR050228">
    <property type="entry name" value="Carboxylesterase_BioH"/>
</dbReference>
<evidence type="ECO:0000313" key="2">
    <source>
        <dbReference type="Proteomes" id="UP000636800"/>
    </source>
</evidence>
<evidence type="ECO:0000313" key="1">
    <source>
        <dbReference type="EMBL" id="KAG0470569.1"/>
    </source>
</evidence>
<dbReference type="Proteomes" id="UP000636800">
    <property type="component" value="Unassembled WGS sequence"/>
</dbReference>
<dbReference type="PANTHER" id="PTHR43194:SF2">
    <property type="entry name" value="PEROXISOMAL MEMBRANE PROTEIN LPX1"/>
    <property type="match status" value="1"/>
</dbReference>
<dbReference type="AlphaFoldDB" id="A0A835QDR6"/>
<protein>
    <submittedName>
        <fullName evidence="1">Uncharacterized protein</fullName>
    </submittedName>
</protein>
<accession>A0A835QDR6</accession>
<name>A0A835QDR6_VANPL</name>
<gene>
    <name evidence="1" type="ORF">HPP92_017269</name>
</gene>
<keyword evidence="2" id="KW-1185">Reference proteome</keyword>